<dbReference type="AlphaFoldDB" id="A0A2H0KMQ4"/>
<dbReference type="SUPFAM" id="SSF89447">
    <property type="entry name" value="AbrB/MazE/MraZ-like"/>
    <property type="match status" value="1"/>
</dbReference>
<evidence type="ECO:0000259" key="2">
    <source>
        <dbReference type="PROSITE" id="PS51740"/>
    </source>
</evidence>
<dbReference type="Gene3D" id="2.10.260.10">
    <property type="match status" value="1"/>
</dbReference>
<gene>
    <name evidence="3" type="ORF">COV86_02480</name>
</gene>
<dbReference type="InterPro" id="IPR007159">
    <property type="entry name" value="SpoVT-AbrB_dom"/>
</dbReference>
<evidence type="ECO:0000256" key="1">
    <source>
        <dbReference type="PROSITE-ProRule" id="PRU01076"/>
    </source>
</evidence>
<keyword evidence="1" id="KW-0238">DNA-binding</keyword>
<reference evidence="3 4" key="1">
    <citation type="submission" date="2017-09" db="EMBL/GenBank/DDBJ databases">
        <title>Depth-based differentiation of microbial function through sediment-hosted aquifers and enrichment of novel symbionts in the deep terrestrial subsurface.</title>
        <authorList>
            <person name="Probst A.J."/>
            <person name="Ladd B."/>
            <person name="Jarett J.K."/>
            <person name="Geller-Mcgrath D.E."/>
            <person name="Sieber C.M."/>
            <person name="Emerson J.B."/>
            <person name="Anantharaman K."/>
            <person name="Thomas B.C."/>
            <person name="Malmstrom R."/>
            <person name="Stieglmeier M."/>
            <person name="Klingl A."/>
            <person name="Woyke T."/>
            <person name="Ryan C.M."/>
            <person name="Banfield J.F."/>
        </authorList>
    </citation>
    <scope>NUCLEOTIDE SEQUENCE [LARGE SCALE GENOMIC DNA]</scope>
    <source>
        <strain evidence="3">CG11_big_fil_rev_8_21_14_0_20_35_14</strain>
    </source>
</reference>
<dbReference type="Proteomes" id="UP000229570">
    <property type="component" value="Unassembled WGS sequence"/>
</dbReference>
<sequence length="86" mass="10123">MQQIIQEEIVRIQSKGLITIPKTFRVKLGLEESTLARVKTEKGRLIIEPVRMISYPVRSYSDREIKEFLEEDKKETKELKKAGYKL</sequence>
<dbReference type="InterPro" id="IPR037914">
    <property type="entry name" value="SpoVT-AbrB_sf"/>
</dbReference>
<name>A0A2H0KMQ4_9BACT</name>
<evidence type="ECO:0000313" key="4">
    <source>
        <dbReference type="Proteomes" id="UP000229570"/>
    </source>
</evidence>
<proteinExistence type="predicted"/>
<comment type="caution">
    <text evidence="3">The sequence shown here is derived from an EMBL/GenBank/DDBJ whole genome shotgun (WGS) entry which is preliminary data.</text>
</comment>
<evidence type="ECO:0000313" key="3">
    <source>
        <dbReference type="EMBL" id="PIQ72532.1"/>
    </source>
</evidence>
<protein>
    <recommendedName>
        <fullName evidence="2">SpoVT-AbrB domain-containing protein</fullName>
    </recommendedName>
</protein>
<feature type="domain" description="SpoVT-AbrB" evidence="2">
    <location>
        <begin position="7"/>
        <end position="52"/>
    </location>
</feature>
<organism evidence="3 4">
    <name type="scientific">Candidatus Roizmanbacteria bacterium CG11_big_fil_rev_8_21_14_0_20_35_14</name>
    <dbReference type="NCBI Taxonomy" id="1974855"/>
    <lineage>
        <taxon>Bacteria</taxon>
        <taxon>Candidatus Roizmaniibacteriota</taxon>
    </lineage>
</organism>
<dbReference type="EMBL" id="PCVL01000031">
    <property type="protein sequence ID" value="PIQ72532.1"/>
    <property type="molecule type" value="Genomic_DNA"/>
</dbReference>
<accession>A0A2H0KMQ4</accession>
<dbReference type="PROSITE" id="PS51740">
    <property type="entry name" value="SPOVT_ABRB"/>
    <property type="match status" value="1"/>
</dbReference>
<dbReference type="SMART" id="SM00966">
    <property type="entry name" value="SpoVT_AbrB"/>
    <property type="match status" value="1"/>
</dbReference>
<dbReference type="GO" id="GO:0003677">
    <property type="term" value="F:DNA binding"/>
    <property type="evidence" value="ECO:0007669"/>
    <property type="project" value="UniProtKB-UniRule"/>
</dbReference>